<proteinExistence type="predicted"/>
<keyword evidence="1" id="KW-0472">Membrane</keyword>
<accession>A0ABU9YYM0</accession>
<keyword evidence="1" id="KW-1133">Transmembrane helix</keyword>
<evidence type="ECO:0000313" key="3">
    <source>
        <dbReference type="Proteomes" id="UP001410394"/>
    </source>
</evidence>
<gene>
    <name evidence="2" type="ORF">ABDB84_10370</name>
</gene>
<protein>
    <recommendedName>
        <fullName evidence="4">ABC transporter permease</fullName>
    </recommendedName>
</protein>
<feature type="transmembrane region" description="Helical" evidence="1">
    <location>
        <begin position="143"/>
        <end position="162"/>
    </location>
</feature>
<evidence type="ECO:0008006" key="4">
    <source>
        <dbReference type="Google" id="ProtNLM"/>
    </source>
</evidence>
<dbReference type="Proteomes" id="UP001410394">
    <property type="component" value="Unassembled WGS sequence"/>
</dbReference>
<dbReference type="RefSeq" id="WP_345919653.1">
    <property type="nucleotide sequence ID" value="NZ_JBDIVE010000004.1"/>
</dbReference>
<feature type="transmembrane region" description="Helical" evidence="1">
    <location>
        <begin position="315"/>
        <end position="335"/>
    </location>
</feature>
<feature type="transmembrane region" description="Helical" evidence="1">
    <location>
        <begin position="376"/>
        <end position="400"/>
    </location>
</feature>
<evidence type="ECO:0000313" key="2">
    <source>
        <dbReference type="EMBL" id="MEN3068886.1"/>
    </source>
</evidence>
<feature type="transmembrane region" description="Helical" evidence="1">
    <location>
        <begin position="406"/>
        <end position="426"/>
    </location>
</feature>
<feature type="transmembrane region" description="Helical" evidence="1">
    <location>
        <begin position="20"/>
        <end position="41"/>
    </location>
</feature>
<feature type="transmembrane region" description="Helical" evidence="1">
    <location>
        <begin position="113"/>
        <end position="131"/>
    </location>
</feature>
<evidence type="ECO:0000256" key="1">
    <source>
        <dbReference type="SAM" id="Phobius"/>
    </source>
</evidence>
<feature type="transmembrane region" description="Helical" evidence="1">
    <location>
        <begin position="47"/>
        <end position="67"/>
    </location>
</feature>
<feature type="transmembrane region" description="Helical" evidence="1">
    <location>
        <begin position="168"/>
        <end position="190"/>
    </location>
</feature>
<name>A0ABU9YYM0_9RHOO</name>
<organism evidence="2 3">
    <name type="scientific">Uliginosibacterium sediminicola</name>
    <dbReference type="NCBI Taxonomy" id="2024550"/>
    <lineage>
        <taxon>Bacteria</taxon>
        <taxon>Pseudomonadati</taxon>
        <taxon>Pseudomonadota</taxon>
        <taxon>Betaproteobacteria</taxon>
        <taxon>Rhodocyclales</taxon>
        <taxon>Zoogloeaceae</taxon>
        <taxon>Uliginosibacterium</taxon>
    </lineage>
</organism>
<reference evidence="2 3" key="1">
    <citation type="journal article" date="2018" name="Int. J. Syst. Evol. Microbiol.">
        <title>Uliginosibacterium sediminicola sp. nov., isolated from freshwater sediment.</title>
        <authorList>
            <person name="Hwang W.M."/>
            <person name="Kim S.M."/>
            <person name="Kang K."/>
            <person name="Ahn T.Y."/>
        </authorList>
    </citation>
    <scope>NUCLEOTIDE SEQUENCE [LARGE SCALE GENOMIC DNA]</scope>
    <source>
        <strain evidence="2 3">M1-21</strain>
    </source>
</reference>
<dbReference type="EMBL" id="JBDIVE010000004">
    <property type="protein sequence ID" value="MEN3068886.1"/>
    <property type="molecule type" value="Genomic_DNA"/>
</dbReference>
<keyword evidence="1" id="KW-0812">Transmembrane</keyword>
<keyword evidence="3" id="KW-1185">Reference proteome</keyword>
<feature type="transmembrane region" description="Helical" evidence="1">
    <location>
        <begin position="88"/>
        <end position="107"/>
    </location>
</feature>
<sequence length="435" mass="47971">MSAFRQQLAAQLWWRPQPDITLLSVNALFLTLGAGVMLWLHTPLGKLGLILLLGATALLIFLSVGRIPEIAHSEAFALLPARTSRLRSALLTLIVIAALACTGIGLFSQRWQMAIGLFLTVTIMLTAFSVLSRQKRGAEAWRLWLILMVFGVLPVIGIGFAAKHHHQAPGLIALLLTCVPLVYALCLLTWRMHALGRWQVPRGGAPSNWLLGLNLNSQASFVCFSQLILCALIMSRNSFGSYYLVSILPTLTLSLVQPAMLRDTMSRHWLGGMPRADLWRPALRLAWQLGATNLVLLLAGLELCKWLPWAHAQSLLFGQIALLCGYPLLVLWQLVQLGYAPRARDAYWWGFNTAELPGFGPVRTTRSLRRLLSVDGLAYFGGSLCTLGWIVGSTACMAIWGDEPGHFALAMFAYSALLSLLALPFLRSSLRRIEL</sequence>
<comment type="caution">
    <text evidence="2">The sequence shown here is derived from an EMBL/GenBank/DDBJ whole genome shotgun (WGS) entry which is preliminary data.</text>
</comment>
<feature type="transmembrane region" description="Helical" evidence="1">
    <location>
        <begin position="240"/>
        <end position="261"/>
    </location>
</feature>